<feature type="compositionally biased region" description="Basic and acidic residues" evidence="1">
    <location>
        <begin position="411"/>
        <end position="422"/>
    </location>
</feature>
<feature type="compositionally biased region" description="Acidic residues" evidence="1">
    <location>
        <begin position="769"/>
        <end position="800"/>
    </location>
</feature>
<dbReference type="AlphaFoldDB" id="A0A9W9BZJ2"/>
<feature type="region of interest" description="Disordered" evidence="1">
    <location>
        <begin position="273"/>
        <end position="311"/>
    </location>
</feature>
<feature type="compositionally biased region" description="Polar residues" evidence="1">
    <location>
        <begin position="289"/>
        <end position="308"/>
    </location>
</feature>
<evidence type="ECO:0008006" key="4">
    <source>
        <dbReference type="Google" id="ProtNLM"/>
    </source>
</evidence>
<accession>A0A9W9BZJ2</accession>
<dbReference type="SUPFAM" id="SSF57903">
    <property type="entry name" value="FYVE/PHD zinc finger"/>
    <property type="match status" value="1"/>
</dbReference>
<dbReference type="Gene3D" id="3.30.40.10">
    <property type="entry name" value="Zinc/RING finger domain, C3HC4 (zinc finger)"/>
    <property type="match status" value="1"/>
</dbReference>
<evidence type="ECO:0000313" key="3">
    <source>
        <dbReference type="Proteomes" id="UP001140562"/>
    </source>
</evidence>
<organism evidence="2 3">
    <name type="scientific">Didymella glomerata</name>
    <dbReference type="NCBI Taxonomy" id="749621"/>
    <lineage>
        <taxon>Eukaryota</taxon>
        <taxon>Fungi</taxon>
        <taxon>Dikarya</taxon>
        <taxon>Ascomycota</taxon>
        <taxon>Pezizomycotina</taxon>
        <taxon>Dothideomycetes</taxon>
        <taxon>Pleosporomycetidae</taxon>
        <taxon>Pleosporales</taxon>
        <taxon>Pleosporineae</taxon>
        <taxon>Didymellaceae</taxon>
        <taxon>Didymella</taxon>
    </lineage>
</organism>
<dbReference type="EMBL" id="JAPEUV010000040">
    <property type="protein sequence ID" value="KAJ4337289.1"/>
    <property type="molecule type" value="Genomic_DNA"/>
</dbReference>
<dbReference type="Proteomes" id="UP001140562">
    <property type="component" value="Unassembled WGS sequence"/>
</dbReference>
<reference evidence="2" key="1">
    <citation type="submission" date="2022-10" db="EMBL/GenBank/DDBJ databases">
        <title>Tapping the CABI collections for fungal endophytes: first genome assemblies for Collariella, Neodidymelliopsis, Ascochyta clinopodiicola, Didymella pomorum, Didymosphaeria variabile, Neocosmospora piperis and Neocucurbitaria cava.</title>
        <authorList>
            <person name="Hill R."/>
        </authorList>
    </citation>
    <scope>NUCLEOTIDE SEQUENCE</scope>
    <source>
        <strain evidence="2">IMI 360193</strain>
    </source>
</reference>
<proteinExistence type="predicted"/>
<dbReference type="InterPro" id="IPR013083">
    <property type="entry name" value="Znf_RING/FYVE/PHD"/>
</dbReference>
<feature type="region of interest" description="Disordered" evidence="1">
    <location>
        <begin position="766"/>
        <end position="800"/>
    </location>
</feature>
<feature type="compositionally biased region" description="Low complexity" evidence="1">
    <location>
        <begin position="393"/>
        <end position="406"/>
    </location>
</feature>
<feature type="region of interest" description="Disordered" evidence="1">
    <location>
        <begin position="375"/>
        <end position="464"/>
    </location>
</feature>
<sequence length="800" mass="88827">MLSQVVAGPRGLEDEVAESTALLTHNKEGISLPVLQEVEYVYDTDYVLDCQGRQRFDREANDQHYYIGQPEDPSPSYLDFPMPGQASADTLRDFLRQDLRPDQVVDEYGTQCGITAVSNDHLLTLQAKLWVKIPGSRSLVKATTQRPSRSQNLIAGHVLKISQRLKEKHVFILNGDSKNRGCDYISDLQITTEHAFVPADSLQHILAFRRNGELMRSMDKPEFKLYVRQVVDSDAPSYCIDCLGYLWSKRGEAQGTIRQLQDSVSRTQYRFSEKNPIPQPVPKSKSFDSRSTGTGTLAVGGTSSSTATRIDVGTDELDQPLDRALPQLDGACDCLDNSSTGRGNAQDETTIWISSDSDKSIGKLTAVKRPLQRTDSFAVPLRTPPDSSGYAVSSAPPTRPSASTTANPGNAREKKNTSDRPAKGFTGTEIIDLTTPPRTKERKFGQELDPNTKGPPVEVRRSPRKHKTNMFISQAIRSAPVKPIKSLGCVQKTKAAPNSTEESKKRKNAFAGEQKTKQKKTRKTDTKVSLPPVHMGNLATRPRLGLSSPERLQQAIRPAPTARAASPPKLTVHFAKPPAESELPDNIADEERAAFRRTHPTPTSKICFCNKPACHGKFKKGEEPQIAQCASKDCRFRWFHYACLDLSDKGKARWGTLLCSICRVEHELAERDRNHGWTAGKMTDFPPLWTKEDIEEQLPGSGGVITQANPYGLGSDVQLEPMYKRQIKETGTLGGLQKLGYPRSRPEMLEEAYLHAGAYAELLARRTEEDQDVEWDDGIYGEEGEDAGEDVYDEETDEEL</sequence>
<evidence type="ECO:0000256" key="1">
    <source>
        <dbReference type="SAM" id="MobiDB-lite"/>
    </source>
</evidence>
<keyword evidence="3" id="KW-1185">Reference proteome</keyword>
<protein>
    <recommendedName>
        <fullName evidence="4">Zinc finger PHD-type domain-containing protein</fullName>
    </recommendedName>
</protein>
<dbReference type="InterPro" id="IPR011011">
    <property type="entry name" value="Znf_FYVE_PHD"/>
</dbReference>
<gene>
    <name evidence="2" type="ORF">N0V87_004789</name>
</gene>
<evidence type="ECO:0000313" key="2">
    <source>
        <dbReference type="EMBL" id="KAJ4337289.1"/>
    </source>
</evidence>
<feature type="region of interest" description="Disordered" evidence="1">
    <location>
        <begin position="491"/>
        <end position="549"/>
    </location>
</feature>
<name>A0A9W9BZJ2_9PLEO</name>
<comment type="caution">
    <text evidence="2">The sequence shown here is derived from an EMBL/GenBank/DDBJ whole genome shotgun (WGS) entry which is preliminary data.</text>
</comment>
<dbReference type="OrthoDB" id="5411773at2759"/>